<feature type="compositionally biased region" description="Polar residues" evidence="1">
    <location>
        <begin position="130"/>
        <end position="152"/>
    </location>
</feature>
<evidence type="ECO:0000313" key="2">
    <source>
        <dbReference type="EMBL" id="GAA1721313.1"/>
    </source>
</evidence>
<evidence type="ECO:0000313" key="3">
    <source>
        <dbReference type="Proteomes" id="UP001500280"/>
    </source>
</evidence>
<gene>
    <name evidence="2" type="ORF">GCM10009745_82920</name>
</gene>
<reference evidence="2 3" key="1">
    <citation type="journal article" date="2019" name="Int. J. Syst. Evol. Microbiol.">
        <title>The Global Catalogue of Microorganisms (GCM) 10K type strain sequencing project: providing services to taxonomists for standard genome sequencing and annotation.</title>
        <authorList>
            <consortium name="The Broad Institute Genomics Platform"/>
            <consortium name="The Broad Institute Genome Sequencing Center for Infectious Disease"/>
            <person name="Wu L."/>
            <person name="Ma J."/>
        </authorList>
    </citation>
    <scope>NUCLEOTIDE SEQUENCE [LARGE SCALE GENOMIC DNA]</scope>
    <source>
        <strain evidence="2 3">JCM 14307</strain>
    </source>
</reference>
<feature type="region of interest" description="Disordered" evidence="1">
    <location>
        <begin position="98"/>
        <end position="174"/>
    </location>
</feature>
<dbReference type="Proteomes" id="UP001500280">
    <property type="component" value="Unassembled WGS sequence"/>
</dbReference>
<dbReference type="EMBL" id="BAAANF010000037">
    <property type="protein sequence ID" value="GAA1721313.1"/>
    <property type="molecule type" value="Genomic_DNA"/>
</dbReference>
<feature type="compositionally biased region" description="Basic residues" evidence="1">
    <location>
        <begin position="107"/>
        <end position="116"/>
    </location>
</feature>
<organism evidence="2 3">
    <name type="scientific">Kribbella yunnanensis</name>
    <dbReference type="NCBI Taxonomy" id="190194"/>
    <lineage>
        <taxon>Bacteria</taxon>
        <taxon>Bacillati</taxon>
        <taxon>Actinomycetota</taxon>
        <taxon>Actinomycetes</taxon>
        <taxon>Propionibacteriales</taxon>
        <taxon>Kribbellaceae</taxon>
        <taxon>Kribbella</taxon>
    </lineage>
</organism>
<comment type="caution">
    <text evidence="2">The sequence shown here is derived from an EMBL/GenBank/DDBJ whole genome shotgun (WGS) entry which is preliminary data.</text>
</comment>
<accession>A0ABN2JAH9</accession>
<name>A0ABN2JAH9_9ACTN</name>
<protein>
    <submittedName>
        <fullName evidence="2">Uncharacterized protein</fullName>
    </submittedName>
</protein>
<proteinExistence type="predicted"/>
<sequence length="174" mass="18396">MQFGDTELKAADDRVIEGFTSAAYDDQVAESLVEDELDRHPRVDTAEHGRERVLSLADRDPPGHAFVQPLVAVGDEAGVAGDQASQCLLTSEDWVGAGRDRSGGNRVGRRDRRSCTNRRTGGRSLRTGDQDCTTCSDNQSGAQGSAQETTATAGGAHGMLLRKGAAGANAALRR</sequence>
<keyword evidence="3" id="KW-1185">Reference proteome</keyword>
<evidence type="ECO:0000256" key="1">
    <source>
        <dbReference type="SAM" id="MobiDB-lite"/>
    </source>
</evidence>